<sequence length="455" mass="49957">MPSRGDIKRASANPKSSSSEPTRAHRHSSPRTWLRNAAIFVSVAAVAGTASGYLSFRDILRIASPSLDPRDYPARARQILSTTPLIDGHNDLPYLIRLETKNKIYDHRAFPFRTGLLSHTDEKKIRAGKLGGQFWSVFVECPADPKANIDDPTWAVRDTLEQIDVAKRLVEEYNDLLQYCETAACAKAAFKSGKVGSFLGIEGGHQIGNSLGSLRQVYDLGVRYITITHNCDNAFATAASTVAAGGKDLGLASFGHEFVDEMNRLGMLIDLSHVSHQTMRDVLSRTKAPVIFSHSSSYALSKHLRNVPDDVLREVAKNGGVVMVTFVPSFLKVDDPSSATIHDAVEHIFHIAAVAGWDHVGVGGDFDGTLDVSKGLEDVSKYPGLVELLLERGATDEQVRKFVGENILRVWSRAEKIAQNIKASGKKPNEETWSGRRWTMVDLPMPSMFSSSNSR</sequence>
<dbReference type="EMBL" id="JALBCA010000002">
    <property type="protein sequence ID" value="KAI2393552.1"/>
    <property type="molecule type" value="Genomic_DNA"/>
</dbReference>
<reference evidence="1" key="1">
    <citation type="journal article" date="2022" name="bioRxiv">
        <title>Population genetic analysis of Ophidiomyces ophidiicola, the causative agent of snake fungal disease, indicates recent introductions to the USA.</title>
        <authorList>
            <person name="Ladner J.T."/>
            <person name="Palmer J.M."/>
            <person name="Ettinger C.L."/>
            <person name="Stajich J.E."/>
            <person name="Farrell T.M."/>
            <person name="Glorioso B.M."/>
            <person name="Lawson B."/>
            <person name="Price S.J."/>
            <person name="Stengle A.G."/>
            <person name="Grear D.A."/>
            <person name="Lorch J.M."/>
        </authorList>
    </citation>
    <scope>NUCLEOTIDE SEQUENCE</scope>
    <source>
        <strain evidence="1">NWHC 24266-5</strain>
    </source>
</reference>
<name>A0ACB8V6S5_9EURO</name>
<comment type="caution">
    <text evidence="1">The sequence shown here is derived from an EMBL/GenBank/DDBJ whole genome shotgun (WGS) entry which is preliminary data.</text>
</comment>
<accession>A0ACB8V6S5</accession>
<protein>
    <submittedName>
        <fullName evidence="1">Uncharacterized protein</fullName>
    </submittedName>
</protein>
<organism evidence="1">
    <name type="scientific">Ophidiomyces ophidiicola</name>
    <dbReference type="NCBI Taxonomy" id="1387563"/>
    <lineage>
        <taxon>Eukaryota</taxon>
        <taxon>Fungi</taxon>
        <taxon>Dikarya</taxon>
        <taxon>Ascomycota</taxon>
        <taxon>Pezizomycotina</taxon>
        <taxon>Eurotiomycetes</taxon>
        <taxon>Eurotiomycetidae</taxon>
        <taxon>Onygenales</taxon>
        <taxon>Onygenaceae</taxon>
        <taxon>Ophidiomyces</taxon>
    </lineage>
</organism>
<evidence type="ECO:0000313" key="1">
    <source>
        <dbReference type="EMBL" id="KAI2393552.1"/>
    </source>
</evidence>
<proteinExistence type="predicted"/>
<gene>
    <name evidence="1" type="ORF">LOY88_000152</name>
</gene>